<evidence type="ECO:0000256" key="1">
    <source>
        <dbReference type="SAM" id="MobiDB-lite"/>
    </source>
</evidence>
<feature type="compositionally biased region" description="Polar residues" evidence="1">
    <location>
        <begin position="49"/>
        <end position="68"/>
    </location>
</feature>
<protein>
    <submittedName>
        <fullName evidence="2">Uncharacterized protein</fullName>
    </submittedName>
</protein>
<evidence type="ECO:0000313" key="3">
    <source>
        <dbReference type="Proteomes" id="UP000516437"/>
    </source>
</evidence>
<feature type="compositionally biased region" description="Basic and acidic residues" evidence="1">
    <location>
        <begin position="35"/>
        <end position="47"/>
    </location>
</feature>
<comment type="caution">
    <text evidence="2">The sequence shown here is derived from an EMBL/GenBank/DDBJ whole genome shotgun (WGS) entry which is preliminary data.</text>
</comment>
<name>A0A6A1WKX1_9ROSI</name>
<keyword evidence="3" id="KW-1185">Reference proteome</keyword>
<accession>A0A6A1WKX1</accession>
<sequence length="137" mass="14784">MIPLTRNDVEAYVPVTDESGPQQREVEGSDDSFSEDWRHPSLRDRNELPSPTTASPVGTQSSCASTSGIRHVRGSTHGIALLKARTGGKLTVHIPDGRTGGDDKASSMLSSHIGALVRQHVPFETSGRRSPTRLNRT</sequence>
<organism evidence="2 3">
    <name type="scientific">Morella rubra</name>
    <name type="common">Chinese bayberry</name>
    <dbReference type="NCBI Taxonomy" id="262757"/>
    <lineage>
        <taxon>Eukaryota</taxon>
        <taxon>Viridiplantae</taxon>
        <taxon>Streptophyta</taxon>
        <taxon>Embryophyta</taxon>
        <taxon>Tracheophyta</taxon>
        <taxon>Spermatophyta</taxon>
        <taxon>Magnoliopsida</taxon>
        <taxon>eudicotyledons</taxon>
        <taxon>Gunneridae</taxon>
        <taxon>Pentapetalae</taxon>
        <taxon>rosids</taxon>
        <taxon>fabids</taxon>
        <taxon>Fagales</taxon>
        <taxon>Myricaceae</taxon>
        <taxon>Morella</taxon>
    </lineage>
</organism>
<gene>
    <name evidence="2" type="ORF">CJ030_MR2G016878</name>
</gene>
<reference evidence="2 3" key="1">
    <citation type="journal article" date="2019" name="Plant Biotechnol. J.">
        <title>The red bayberry genome and genetic basis of sex determination.</title>
        <authorList>
            <person name="Jia H.M."/>
            <person name="Jia H.J."/>
            <person name="Cai Q.L."/>
            <person name="Wang Y."/>
            <person name="Zhao H.B."/>
            <person name="Yang W.F."/>
            <person name="Wang G.Y."/>
            <person name="Li Y.H."/>
            <person name="Zhan D.L."/>
            <person name="Shen Y.T."/>
            <person name="Niu Q.F."/>
            <person name="Chang L."/>
            <person name="Qiu J."/>
            <person name="Zhao L."/>
            <person name="Xie H.B."/>
            <person name="Fu W.Y."/>
            <person name="Jin J."/>
            <person name="Li X.W."/>
            <person name="Jiao Y."/>
            <person name="Zhou C.C."/>
            <person name="Tu T."/>
            <person name="Chai C.Y."/>
            <person name="Gao J.L."/>
            <person name="Fan L.J."/>
            <person name="van de Weg E."/>
            <person name="Wang J.Y."/>
            <person name="Gao Z.S."/>
        </authorList>
    </citation>
    <scope>NUCLEOTIDE SEQUENCE [LARGE SCALE GENOMIC DNA]</scope>
    <source>
        <tissue evidence="2">Leaves</tissue>
    </source>
</reference>
<dbReference type="OrthoDB" id="1745817at2759"/>
<feature type="region of interest" description="Disordered" evidence="1">
    <location>
        <begin position="1"/>
        <end position="71"/>
    </location>
</feature>
<proteinExistence type="predicted"/>
<evidence type="ECO:0000313" key="2">
    <source>
        <dbReference type="EMBL" id="KAB1223510.1"/>
    </source>
</evidence>
<dbReference type="AlphaFoldDB" id="A0A6A1WKX1"/>
<dbReference type="EMBL" id="RXIC02000020">
    <property type="protein sequence ID" value="KAB1223510.1"/>
    <property type="molecule type" value="Genomic_DNA"/>
</dbReference>
<dbReference type="Proteomes" id="UP000516437">
    <property type="component" value="Chromosome 2"/>
</dbReference>